<dbReference type="CTD" id="36380928"/>
<dbReference type="GeneID" id="36380928"/>
<dbReference type="WBParaSite" id="SRAE_2000321400.1">
    <property type="protein sequence ID" value="SRAE_2000321400.1"/>
    <property type="gene ID" value="WBGene00263435"/>
</dbReference>
<reference evidence="4" key="2">
    <citation type="submission" date="2020-12" db="UniProtKB">
        <authorList>
            <consortium name="WormBaseParasite"/>
        </authorList>
    </citation>
    <scope>IDENTIFICATION</scope>
</reference>
<organism evidence="2">
    <name type="scientific">Strongyloides ratti</name>
    <name type="common">Parasitic roundworm</name>
    <dbReference type="NCBI Taxonomy" id="34506"/>
    <lineage>
        <taxon>Eukaryota</taxon>
        <taxon>Metazoa</taxon>
        <taxon>Ecdysozoa</taxon>
        <taxon>Nematoda</taxon>
        <taxon>Chromadorea</taxon>
        <taxon>Rhabditida</taxon>
        <taxon>Tylenchina</taxon>
        <taxon>Panagrolaimomorpha</taxon>
        <taxon>Strongyloidoidea</taxon>
        <taxon>Strongyloididae</taxon>
        <taxon>Strongyloides</taxon>
    </lineage>
</organism>
<sequence>MNNFGSKKGDHNWGDYYFGGRKSNAKRSWALEVLHSLNQMIPTFNELFDKETFYMFAIFVVLLTILVVVILAKFFKIKIKEHPIHINREWRDGRPANPFKFPWQNAKIDKKRKIE</sequence>
<keyword evidence="1" id="KW-0812">Transmembrane</keyword>
<keyword evidence="1" id="KW-0472">Membrane</keyword>
<evidence type="ECO:0000313" key="4">
    <source>
        <dbReference type="WBParaSite" id="SRAE_2000321400.1"/>
    </source>
</evidence>
<dbReference type="OrthoDB" id="10014237at2759"/>
<keyword evidence="3" id="KW-1185">Reference proteome</keyword>
<evidence type="ECO:0000313" key="5">
    <source>
        <dbReference type="WormBase" id="SRAE_2000321400"/>
    </source>
</evidence>
<feature type="transmembrane region" description="Helical" evidence="1">
    <location>
        <begin position="53"/>
        <end position="75"/>
    </location>
</feature>
<reference evidence="2 3" key="1">
    <citation type="submission" date="2014-09" db="EMBL/GenBank/DDBJ databases">
        <authorList>
            <person name="Martin A.A."/>
        </authorList>
    </citation>
    <scope>NUCLEOTIDE SEQUENCE</scope>
    <source>
        <strain evidence="3">ED321</strain>
        <strain evidence="2">ED321 Heterogonic</strain>
    </source>
</reference>
<keyword evidence="1" id="KW-1133">Transmembrane helix</keyword>
<name>A0A090LK81_STRRB</name>
<evidence type="ECO:0000313" key="2">
    <source>
        <dbReference type="EMBL" id="CEF68558.1"/>
    </source>
</evidence>
<proteinExistence type="predicted"/>
<dbReference type="RefSeq" id="XP_024507758.1">
    <property type="nucleotide sequence ID" value="XM_024654381.1"/>
</dbReference>
<protein>
    <submittedName>
        <fullName evidence="2 4">Uncharacterized protein</fullName>
    </submittedName>
</protein>
<dbReference type="AlphaFoldDB" id="A0A090LK81"/>
<gene>
    <name evidence="2 4 5" type="ORF">SRAE_2000321400</name>
</gene>
<evidence type="ECO:0000313" key="3">
    <source>
        <dbReference type="Proteomes" id="UP000035682"/>
    </source>
</evidence>
<dbReference type="WormBase" id="SRAE_2000321400">
    <property type="protein sequence ID" value="SRP12064"/>
    <property type="gene ID" value="WBGene00263435"/>
</dbReference>
<dbReference type="OMA" id="DWGAYYY"/>
<dbReference type="Proteomes" id="UP000035682">
    <property type="component" value="Unplaced"/>
</dbReference>
<accession>A0A090LK81</accession>
<dbReference type="STRING" id="34506.A0A090LK81"/>
<dbReference type="EMBL" id="LN609529">
    <property type="protein sequence ID" value="CEF68558.1"/>
    <property type="molecule type" value="Genomic_DNA"/>
</dbReference>
<evidence type="ECO:0000256" key="1">
    <source>
        <dbReference type="SAM" id="Phobius"/>
    </source>
</evidence>